<organism evidence="2 3">
    <name type="scientific">Metamycoplasma subdolum</name>
    <dbReference type="NCBI Taxonomy" id="92407"/>
    <lineage>
        <taxon>Bacteria</taxon>
        <taxon>Bacillati</taxon>
        <taxon>Mycoplasmatota</taxon>
        <taxon>Mycoplasmoidales</taxon>
        <taxon>Metamycoplasmataceae</taxon>
        <taxon>Metamycoplasma</taxon>
    </lineage>
</organism>
<evidence type="ECO:0000313" key="3">
    <source>
        <dbReference type="Proteomes" id="UP000267246"/>
    </source>
</evidence>
<proteinExistence type="predicted"/>
<dbReference type="AlphaFoldDB" id="A0A3M0A241"/>
<reference evidence="2 3" key="1">
    <citation type="submission" date="2018-10" db="EMBL/GenBank/DDBJ databases">
        <title>Genomic Encyclopedia of Archaeal and Bacterial Type Strains, Phase II (KMG-II): from individual species to whole genera.</title>
        <authorList>
            <person name="Goeker M."/>
        </authorList>
    </citation>
    <scope>NUCLEOTIDE SEQUENCE [LARGE SCALE GENOMIC DNA]</scope>
    <source>
        <strain evidence="2 3">ATCC 29870</strain>
    </source>
</reference>
<sequence length="511" mass="55247">MKLRKLLIASLAIIPATTLISVSCVKPKPEPGETPKLDALKKLIQDNPLSKILEGVDQVETPAKPEELSKGKKQVSNKAVADFNAVLDAAQKVEKESEAQAQYDALSKAIADLKAAIVEGTKEKTKLELLADLIAENSAEKVLEGVEVLDASITIKPAPSEVEKGKKVILLTDKTTYETALSEAKAVKDEDKAEAAKTTLEAAIVAVKNAIVEGTKEATPKLDELKKLISDNAVDVILKDVEELPVTITVKPDPSTIELGKKKILHKDKEAYINALADAAKVTEESKADAAITNLNAAIVAVKEAIIVGTKVPTPNVDALDIYVKSVSKLKLEEIGGILDALTVKVQPTALDPANTYKKGTWQVLQKDVDAYYVEWNKAKKIVDDKDEAKAAQAKIDLEVAYNKLKNARQEGTDKTDLEKLTEYIATVTLDELKKPGQILDSTKVTIKDTLDDPSTYNKGTWQVKQSDVDTYLAALAKAQAVNNEYLAVQAKADLEKALNALKDARVEGTK</sequence>
<keyword evidence="1" id="KW-0732">Signal</keyword>
<feature type="signal peptide" evidence="1">
    <location>
        <begin position="1"/>
        <end position="21"/>
    </location>
</feature>
<comment type="caution">
    <text evidence="2">The sequence shown here is derived from an EMBL/GenBank/DDBJ whole genome shotgun (WGS) entry which is preliminary data.</text>
</comment>
<evidence type="ECO:0000256" key="1">
    <source>
        <dbReference type="SAM" id="SignalP"/>
    </source>
</evidence>
<keyword evidence="3" id="KW-1185">Reference proteome</keyword>
<gene>
    <name evidence="2" type="ORF">JN00_0334</name>
</gene>
<accession>A0A3M0A241</accession>
<dbReference type="Proteomes" id="UP000267246">
    <property type="component" value="Unassembled WGS sequence"/>
</dbReference>
<feature type="chain" id="PRO_5018150258" description="Lipoprotein" evidence="1">
    <location>
        <begin position="22"/>
        <end position="511"/>
    </location>
</feature>
<protein>
    <recommendedName>
        <fullName evidence="4">Lipoprotein</fullName>
    </recommendedName>
</protein>
<dbReference type="EMBL" id="REFI01000007">
    <property type="protein sequence ID" value="RMA78504.1"/>
    <property type="molecule type" value="Genomic_DNA"/>
</dbReference>
<name>A0A3M0A241_9BACT</name>
<dbReference type="RefSeq" id="WP_121940809.1">
    <property type="nucleotide sequence ID" value="NZ_CP137846.1"/>
</dbReference>
<evidence type="ECO:0008006" key="4">
    <source>
        <dbReference type="Google" id="ProtNLM"/>
    </source>
</evidence>
<evidence type="ECO:0000313" key="2">
    <source>
        <dbReference type="EMBL" id="RMA78504.1"/>
    </source>
</evidence>
<dbReference type="PROSITE" id="PS51257">
    <property type="entry name" value="PROKAR_LIPOPROTEIN"/>
    <property type="match status" value="1"/>
</dbReference>